<accession>A0A3E4N2B6</accession>
<evidence type="ECO:0000313" key="5">
    <source>
        <dbReference type="EMBL" id="RGK56101.1"/>
    </source>
</evidence>
<keyword evidence="8" id="KW-1185">Reference proteome</keyword>
<feature type="domain" description="Imelysin-like" evidence="4">
    <location>
        <begin position="270"/>
        <end position="390"/>
    </location>
</feature>
<organism evidence="5 8">
    <name type="scientific">Phocaeicola plebeius</name>
    <dbReference type="NCBI Taxonomy" id="310297"/>
    <lineage>
        <taxon>Bacteria</taxon>
        <taxon>Pseudomonadati</taxon>
        <taxon>Bacteroidota</taxon>
        <taxon>Bacteroidia</taxon>
        <taxon>Bacteroidales</taxon>
        <taxon>Bacteroidaceae</taxon>
        <taxon>Phocaeicola</taxon>
    </lineage>
</organism>
<dbReference type="Gene3D" id="1.20.1420.20">
    <property type="entry name" value="M75 peptidase, HXXE motif"/>
    <property type="match status" value="2"/>
</dbReference>
<dbReference type="InterPro" id="IPR018976">
    <property type="entry name" value="Imelysin-like"/>
</dbReference>
<evidence type="ECO:0000313" key="8">
    <source>
        <dbReference type="Proteomes" id="UP000260862"/>
    </source>
</evidence>
<evidence type="ECO:0000313" key="6">
    <source>
        <dbReference type="EMBL" id="RGS03588.1"/>
    </source>
</evidence>
<evidence type="ECO:0000313" key="7">
    <source>
        <dbReference type="EMBL" id="RHN00433.1"/>
    </source>
</evidence>
<dbReference type="Pfam" id="PF09375">
    <property type="entry name" value="Peptidase_M75"/>
    <property type="match status" value="2"/>
</dbReference>
<dbReference type="PROSITE" id="PS51257">
    <property type="entry name" value="PROKAR_LIPOPROTEIN"/>
    <property type="match status" value="1"/>
</dbReference>
<evidence type="ECO:0000313" key="9">
    <source>
        <dbReference type="Proteomes" id="UP000285109"/>
    </source>
</evidence>
<keyword evidence="2 3" id="KW-0732">Signal</keyword>
<name>A0A3E4N2B6_9BACT</name>
<dbReference type="EMBL" id="QRQK01000002">
    <property type="protein sequence ID" value="RHN00433.1"/>
    <property type="molecule type" value="Genomic_DNA"/>
</dbReference>
<dbReference type="Proteomes" id="UP000285750">
    <property type="component" value="Unassembled WGS sequence"/>
</dbReference>
<feature type="signal peptide" evidence="3">
    <location>
        <begin position="1"/>
        <end position="25"/>
    </location>
</feature>
<evidence type="ECO:0000259" key="4">
    <source>
        <dbReference type="Pfam" id="PF09375"/>
    </source>
</evidence>
<dbReference type="AlphaFoldDB" id="A0A3E4N2B6"/>
<dbReference type="EMBL" id="QRUY01000042">
    <property type="protein sequence ID" value="RGS03588.1"/>
    <property type="molecule type" value="Genomic_DNA"/>
</dbReference>
<feature type="chain" id="PRO_5041810510" evidence="3">
    <location>
        <begin position="26"/>
        <end position="394"/>
    </location>
</feature>
<dbReference type="Proteomes" id="UP000285109">
    <property type="component" value="Unassembled WGS sequence"/>
</dbReference>
<evidence type="ECO:0000313" key="10">
    <source>
        <dbReference type="Proteomes" id="UP000285750"/>
    </source>
</evidence>
<comment type="subcellular location">
    <subcellularLocation>
        <location evidence="1">Cell envelope</location>
    </subcellularLocation>
</comment>
<proteinExistence type="predicted"/>
<evidence type="ECO:0000256" key="2">
    <source>
        <dbReference type="ARBA" id="ARBA00022729"/>
    </source>
</evidence>
<evidence type="ECO:0000256" key="1">
    <source>
        <dbReference type="ARBA" id="ARBA00004196"/>
    </source>
</evidence>
<dbReference type="EMBL" id="QSQT01000012">
    <property type="protein sequence ID" value="RGK56101.1"/>
    <property type="molecule type" value="Genomic_DNA"/>
</dbReference>
<comment type="caution">
    <text evidence="5">The sequence shown here is derived from an EMBL/GenBank/DDBJ whole genome shotgun (WGS) entry which is preliminary data.</text>
</comment>
<feature type="domain" description="Imelysin-like" evidence="4">
    <location>
        <begin position="47"/>
        <end position="240"/>
    </location>
</feature>
<evidence type="ECO:0000256" key="3">
    <source>
        <dbReference type="SAM" id="SignalP"/>
    </source>
</evidence>
<gene>
    <name evidence="6" type="ORF">DWY14_14435</name>
    <name evidence="7" type="ORF">DWZ34_01710</name>
    <name evidence="5" type="ORF">DXD04_07575</name>
</gene>
<reference evidence="8 9" key="1">
    <citation type="submission" date="2018-08" db="EMBL/GenBank/DDBJ databases">
        <title>A genome reference for cultivated species of the human gut microbiota.</title>
        <authorList>
            <person name="Zou Y."/>
            <person name="Xue W."/>
            <person name="Luo G."/>
        </authorList>
    </citation>
    <scope>NUCLEOTIDE SEQUENCE [LARGE SCALE GENOMIC DNA]</scope>
    <source>
        <strain evidence="6 10">AF24-16AC</strain>
        <strain evidence="7 9">AF31-28B-AC</strain>
        <strain evidence="5 8">TF10-3AC</strain>
    </source>
</reference>
<protein>
    <submittedName>
        <fullName evidence="5">Peptidase M75</fullName>
    </submittedName>
</protein>
<dbReference type="CDD" id="cd14661">
    <property type="entry name" value="Imelysin_like_PIBO"/>
    <property type="match status" value="1"/>
</dbReference>
<dbReference type="GO" id="GO:0030313">
    <property type="term" value="C:cell envelope"/>
    <property type="evidence" value="ECO:0007669"/>
    <property type="project" value="UniProtKB-SubCell"/>
</dbReference>
<dbReference type="Proteomes" id="UP000260862">
    <property type="component" value="Unassembled WGS sequence"/>
</dbReference>
<dbReference type="InterPro" id="IPR038352">
    <property type="entry name" value="Imelysin_sf"/>
</dbReference>
<sequence length="394" mass="43105">MYMKKNFFYAAALAMGLTFSMTACSNEDTPTEPTDAANIDYTSENATSWNNYMKAVVTLLRKDASDLYGYWATSYKGGESYAVTFKNHGAPFNSAGSCVQQVIDGCVDIANEVGETKIGDPYSKYQAGKVTEALYAVESWYSWHSREDYSNNIVSICNAFCGVRSEALISGAAIDKTQVAAQSLYAVLVSNGQQELADNTLSAIKNAYDKILAIPQPFRNHINSEQSLAAQEACSELSVLLKDEVKPACDALSEAVLSPVVKNYVDVVVLPTYSDLKDRVATLYDKVNALAANPTNQAFKDACDAWITAREPWEKSEAFLFGPVADQGLDPNMDSWPLDQAAIVNILNSGDYSQMEWSGDYSEDSEAISAAQNVRGFHTLEFLLFKDGQARTVD</sequence>